<dbReference type="InterPro" id="IPR019240">
    <property type="entry name" value="DUF2196"/>
</dbReference>
<evidence type="ECO:0000256" key="2">
    <source>
        <dbReference type="SAM" id="MobiDB-lite"/>
    </source>
</evidence>
<keyword evidence="4" id="KW-1185">Reference proteome</keyword>
<dbReference type="RefSeq" id="XP_001219258.1">
    <property type="nucleotide sequence ID" value="XM_001219257.1"/>
</dbReference>
<proteinExistence type="predicted"/>
<dbReference type="InParanoid" id="Q2HIB7"/>
<dbReference type="OrthoDB" id="20105at2759"/>
<protein>
    <recommendedName>
        <fullName evidence="5">UBZ4-type domain-containing protein</fullName>
    </recommendedName>
</protein>
<dbReference type="PANTHER" id="PTHR40069:SF1">
    <property type="entry name" value="YWBE PROTEIN"/>
    <property type="match status" value="1"/>
</dbReference>
<evidence type="ECO:0000313" key="3">
    <source>
        <dbReference type="EMBL" id="EAQ91802.1"/>
    </source>
</evidence>
<dbReference type="AlphaFoldDB" id="Q2HIB7"/>
<dbReference type="GeneID" id="4388236"/>
<organism evidence="3 4">
    <name type="scientific">Chaetomium globosum (strain ATCC 6205 / CBS 148.51 / DSM 1962 / NBRC 6347 / NRRL 1970)</name>
    <name type="common">Soil fungus</name>
    <dbReference type="NCBI Taxonomy" id="306901"/>
    <lineage>
        <taxon>Eukaryota</taxon>
        <taxon>Fungi</taxon>
        <taxon>Dikarya</taxon>
        <taxon>Ascomycota</taxon>
        <taxon>Pezizomycotina</taxon>
        <taxon>Sordariomycetes</taxon>
        <taxon>Sordariomycetidae</taxon>
        <taxon>Sordariales</taxon>
        <taxon>Chaetomiaceae</taxon>
        <taxon>Chaetomium</taxon>
    </lineage>
</organism>
<dbReference type="Pfam" id="PF09962">
    <property type="entry name" value="DUF2196"/>
    <property type="match status" value="1"/>
</dbReference>
<evidence type="ECO:0008006" key="5">
    <source>
        <dbReference type="Google" id="ProtNLM"/>
    </source>
</evidence>
<evidence type="ECO:0000313" key="4">
    <source>
        <dbReference type="Proteomes" id="UP000001056"/>
    </source>
</evidence>
<keyword evidence="1" id="KW-0175">Coiled coil</keyword>
<dbReference type="NCBIfam" id="TIGR03833">
    <property type="entry name" value="YwbE family protein"/>
    <property type="match status" value="1"/>
</dbReference>
<dbReference type="PANTHER" id="PTHR40069">
    <property type="entry name" value="YWBE PROTEIN"/>
    <property type="match status" value="1"/>
</dbReference>
<gene>
    <name evidence="3" type="ORF">CHGG_00037</name>
</gene>
<dbReference type="eggNOG" id="ENOG502SA6U">
    <property type="taxonomic scope" value="Eukaryota"/>
</dbReference>
<dbReference type="VEuPathDB" id="FungiDB:CHGG_00037"/>
<dbReference type="EMBL" id="CH408029">
    <property type="protein sequence ID" value="EAQ91802.1"/>
    <property type="molecule type" value="Genomic_DNA"/>
</dbReference>
<reference evidence="4" key="1">
    <citation type="journal article" date="2015" name="Genome Announc.">
        <title>Draft genome sequence of the cellulolytic fungus Chaetomium globosum.</title>
        <authorList>
            <person name="Cuomo C.A."/>
            <person name="Untereiner W.A."/>
            <person name="Ma L.-J."/>
            <person name="Grabherr M."/>
            <person name="Birren B.W."/>
        </authorList>
    </citation>
    <scope>NUCLEOTIDE SEQUENCE [LARGE SCALE GENOMIC DNA]</scope>
    <source>
        <strain evidence="4">ATCC 6205 / CBS 148.51 / DSM 1962 / NBRC 6347 / NRRL 1970</strain>
    </source>
</reference>
<feature type="region of interest" description="Disordered" evidence="2">
    <location>
        <begin position="268"/>
        <end position="316"/>
    </location>
</feature>
<dbReference type="HOGENOM" id="CLU_834194_0_0_1"/>
<sequence length="333" mass="36000">MDTPGEPNLSPNNDAIAKQLDRVNTQFKDLQQQMTDVTNEWKQHERDRQSECCDLIRSEFRSPDSPIKKIIEASVRAELRATVKSLQKRLNPDEHACRLRQGLAACAARPTLRHLEHFSADERLGMRLLLLVQPNLFIATQNSNMARVPTTNHVTPGALVNIVLKEDQPTGRTVQGVVSQLLTKGNHPRGIKVRLSDGRVGRVQSMAGGAGSMGSQIQLDGNVEVAAEVGPAGVAPRGRVRHVADARLDQGPPPSTQPVGLDAYIKPAKKRGKGKGGTGNTAAQAAARDSQLEAAAHAGQSSPEEQESMCPVCGDFRGDEAALTHHVQSHFDD</sequence>
<accession>Q2HIB7</accession>
<feature type="coiled-coil region" evidence="1">
    <location>
        <begin position="13"/>
        <end position="47"/>
    </location>
</feature>
<dbReference type="Proteomes" id="UP000001056">
    <property type="component" value="Unassembled WGS sequence"/>
</dbReference>
<name>Q2HIB7_CHAGB</name>
<evidence type="ECO:0000256" key="1">
    <source>
        <dbReference type="SAM" id="Coils"/>
    </source>
</evidence>